<proteinExistence type="predicted"/>
<feature type="signal peptide" evidence="1">
    <location>
        <begin position="1"/>
        <end position="22"/>
    </location>
</feature>
<dbReference type="AlphaFoldDB" id="T1IGU5"/>
<dbReference type="EnsemblMetazoa" id="SMAR000045-RA">
    <property type="protein sequence ID" value="SMAR000045-PA"/>
    <property type="gene ID" value="SMAR000045"/>
</dbReference>
<organism evidence="2 3">
    <name type="scientific">Strigamia maritima</name>
    <name type="common">European centipede</name>
    <name type="synonym">Geophilus maritimus</name>
    <dbReference type="NCBI Taxonomy" id="126957"/>
    <lineage>
        <taxon>Eukaryota</taxon>
        <taxon>Metazoa</taxon>
        <taxon>Ecdysozoa</taxon>
        <taxon>Arthropoda</taxon>
        <taxon>Myriapoda</taxon>
        <taxon>Chilopoda</taxon>
        <taxon>Pleurostigmophora</taxon>
        <taxon>Geophilomorpha</taxon>
        <taxon>Linotaeniidae</taxon>
        <taxon>Strigamia</taxon>
    </lineage>
</organism>
<dbReference type="Proteomes" id="UP000014500">
    <property type="component" value="Unassembled WGS sequence"/>
</dbReference>
<reference evidence="2" key="2">
    <citation type="submission" date="2015-02" db="UniProtKB">
        <authorList>
            <consortium name="EnsemblMetazoa"/>
        </authorList>
    </citation>
    <scope>IDENTIFICATION</scope>
</reference>
<name>T1IGU5_STRMM</name>
<sequence>MKIMKIIALLILFSAIINIALSINCQKIADVVDNANAVANNFTKETVGFTLNTMLKGTRLFGDSQNTFKNYFVSQTAYLGLVRDIIGRCWQGAISNVTVGILHVKRAGSPFLRFRILHSEIRDRL</sequence>
<keyword evidence="3" id="KW-1185">Reference proteome</keyword>
<protein>
    <submittedName>
        <fullName evidence="2">Uncharacterized protein</fullName>
    </submittedName>
</protein>
<accession>T1IGU5</accession>
<evidence type="ECO:0000256" key="1">
    <source>
        <dbReference type="SAM" id="SignalP"/>
    </source>
</evidence>
<evidence type="ECO:0000313" key="2">
    <source>
        <dbReference type="EnsemblMetazoa" id="SMAR000045-PA"/>
    </source>
</evidence>
<dbReference type="HOGENOM" id="CLU_1998328_0_0_1"/>
<evidence type="ECO:0000313" key="3">
    <source>
        <dbReference type="Proteomes" id="UP000014500"/>
    </source>
</evidence>
<feature type="chain" id="PRO_5004579148" evidence="1">
    <location>
        <begin position="23"/>
        <end position="125"/>
    </location>
</feature>
<dbReference type="EMBL" id="AFFK01012854">
    <property type="status" value="NOT_ANNOTATED_CDS"/>
    <property type="molecule type" value="Genomic_DNA"/>
</dbReference>
<reference evidence="3" key="1">
    <citation type="submission" date="2011-05" db="EMBL/GenBank/DDBJ databases">
        <authorList>
            <person name="Richards S.R."/>
            <person name="Qu J."/>
            <person name="Jiang H."/>
            <person name="Jhangiani S.N."/>
            <person name="Agravi P."/>
            <person name="Goodspeed R."/>
            <person name="Gross S."/>
            <person name="Mandapat C."/>
            <person name="Jackson L."/>
            <person name="Mathew T."/>
            <person name="Pu L."/>
            <person name="Thornton R."/>
            <person name="Saada N."/>
            <person name="Wilczek-Boney K.B."/>
            <person name="Lee S."/>
            <person name="Kovar C."/>
            <person name="Wu Y."/>
            <person name="Scherer S.E."/>
            <person name="Worley K.C."/>
            <person name="Muzny D.M."/>
            <person name="Gibbs R."/>
        </authorList>
    </citation>
    <scope>NUCLEOTIDE SEQUENCE</scope>
    <source>
        <strain evidence="3">Brora</strain>
    </source>
</reference>
<keyword evidence="1" id="KW-0732">Signal</keyword>